<sequence>MIDEPPRSALVATVRAALAEQAPDDLVVVTGAAVRFPDGLSRTPDVLVARGGSRPWYPPDDVLLAVEVEPTTEDRSTTPAIYGEHGVPSVWRVTPQPPTIRVFALRDGAHHQVAASAHVLAHAPFPLEVALPART</sequence>
<dbReference type="Proteomes" id="UP001595947">
    <property type="component" value="Unassembled WGS sequence"/>
</dbReference>
<name>A0ABV9YXX6_9PSEU</name>
<protein>
    <submittedName>
        <fullName evidence="2">Uma2 family endonuclease</fullName>
    </submittedName>
</protein>
<keyword evidence="2" id="KW-0378">Hydrolase</keyword>
<organism evidence="2 3">
    <name type="scientific">Actinomycetospora atypica</name>
    <dbReference type="NCBI Taxonomy" id="1290095"/>
    <lineage>
        <taxon>Bacteria</taxon>
        <taxon>Bacillati</taxon>
        <taxon>Actinomycetota</taxon>
        <taxon>Actinomycetes</taxon>
        <taxon>Pseudonocardiales</taxon>
        <taxon>Pseudonocardiaceae</taxon>
        <taxon>Actinomycetospora</taxon>
    </lineage>
</organism>
<dbReference type="RefSeq" id="WP_378039464.1">
    <property type="nucleotide sequence ID" value="NZ_JBHSIV010000059.1"/>
</dbReference>
<dbReference type="CDD" id="cd06260">
    <property type="entry name" value="DUF820-like"/>
    <property type="match status" value="1"/>
</dbReference>
<dbReference type="GO" id="GO:0004519">
    <property type="term" value="F:endonuclease activity"/>
    <property type="evidence" value="ECO:0007669"/>
    <property type="project" value="UniProtKB-KW"/>
</dbReference>
<dbReference type="InterPro" id="IPR011335">
    <property type="entry name" value="Restrct_endonuc-II-like"/>
</dbReference>
<dbReference type="InterPro" id="IPR008538">
    <property type="entry name" value="Uma2"/>
</dbReference>
<dbReference type="EMBL" id="JBHSIV010000059">
    <property type="protein sequence ID" value="MFC5066149.1"/>
    <property type="molecule type" value="Genomic_DNA"/>
</dbReference>
<feature type="domain" description="Putative restriction endonuclease" evidence="1">
    <location>
        <begin position="9"/>
        <end position="130"/>
    </location>
</feature>
<dbReference type="Gene3D" id="3.90.1570.10">
    <property type="entry name" value="tt1808, chain A"/>
    <property type="match status" value="1"/>
</dbReference>
<keyword evidence="2" id="KW-0540">Nuclease</keyword>
<dbReference type="InterPro" id="IPR012296">
    <property type="entry name" value="Nuclease_put_TT1808"/>
</dbReference>
<reference evidence="3" key="1">
    <citation type="journal article" date="2019" name="Int. J. Syst. Evol. Microbiol.">
        <title>The Global Catalogue of Microorganisms (GCM) 10K type strain sequencing project: providing services to taxonomists for standard genome sequencing and annotation.</title>
        <authorList>
            <consortium name="The Broad Institute Genomics Platform"/>
            <consortium name="The Broad Institute Genome Sequencing Center for Infectious Disease"/>
            <person name="Wu L."/>
            <person name="Ma J."/>
        </authorList>
    </citation>
    <scope>NUCLEOTIDE SEQUENCE [LARGE SCALE GENOMIC DNA]</scope>
    <source>
        <strain evidence="3">CGMCC 4.7093</strain>
    </source>
</reference>
<proteinExistence type="predicted"/>
<comment type="caution">
    <text evidence="2">The sequence shown here is derived from an EMBL/GenBank/DDBJ whole genome shotgun (WGS) entry which is preliminary data.</text>
</comment>
<dbReference type="SUPFAM" id="SSF52980">
    <property type="entry name" value="Restriction endonuclease-like"/>
    <property type="match status" value="1"/>
</dbReference>
<evidence type="ECO:0000313" key="3">
    <source>
        <dbReference type="Proteomes" id="UP001595947"/>
    </source>
</evidence>
<accession>A0ABV9YXX6</accession>
<evidence type="ECO:0000313" key="2">
    <source>
        <dbReference type="EMBL" id="MFC5066149.1"/>
    </source>
</evidence>
<keyword evidence="3" id="KW-1185">Reference proteome</keyword>
<gene>
    <name evidence="2" type="ORF">ACFPBZ_28350</name>
</gene>
<dbReference type="Pfam" id="PF05685">
    <property type="entry name" value="Uma2"/>
    <property type="match status" value="1"/>
</dbReference>
<evidence type="ECO:0000259" key="1">
    <source>
        <dbReference type="Pfam" id="PF05685"/>
    </source>
</evidence>
<keyword evidence="2" id="KW-0255">Endonuclease</keyword>